<comment type="subcellular location">
    <subcellularLocation>
        <location evidence="1">Membrane</location>
        <topology evidence="1">Multi-pass membrane protein</topology>
    </subcellularLocation>
</comment>
<accession>A0A8C5HAJ9</accession>
<keyword evidence="2 6" id="KW-0812">Transmembrane</keyword>
<organism evidence="7 8">
    <name type="scientific">Gouania willdenowi</name>
    <name type="common">Blunt-snouted clingfish</name>
    <name type="synonym">Lepadogaster willdenowi</name>
    <dbReference type="NCBI Taxonomy" id="441366"/>
    <lineage>
        <taxon>Eukaryota</taxon>
        <taxon>Metazoa</taxon>
        <taxon>Chordata</taxon>
        <taxon>Craniata</taxon>
        <taxon>Vertebrata</taxon>
        <taxon>Euteleostomi</taxon>
        <taxon>Actinopterygii</taxon>
        <taxon>Neopterygii</taxon>
        <taxon>Teleostei</taxon>
        <taxon>Neoteleostei</taxon>
        <taxon>Acanthomorphata</taxon>
        <taxon>Ovalentaria</taxon>
        <taxon>Blenniimorphae</taxon>
        <taxon>Blenniiformes</taxon>
        <taxon>Gobiesocoidei</taxon>
        <taxon>Gobiesocidae</taxon>
        <taxon>Gobiesocinae</taxon>
        <taxon>Gouania</taxon>
    </lineage>
</organism>
<protein>
    <recommendedName>
        <fullName evidence="9">Solute carrier family 46 member 2</fullName>
    </recommendedName>
</protein>
<dbReference type="PANTHER" id="PTHR23507:SF3">
    <property type="entry name" value="THYMIC STROMAL COTRANSPORTER HOMOLOG"/>
    <property type="match status" value="1"/>
</dbReference>
<evidence type="ECO:0000256" key="6">
    <source>
        <dbReference type="SAM" id="Phobius"/>
    </source>
</evidence>
<name>A0A8C5HAJ9_GOUWI</name>
<reference evidence="7" key="2">
    <citation type="submission" date="2025-08" db="UniProtKB">
        <authorList>
            <consortium name="Ensembl"/>
        </authorList>
    </citation>
    <scope>IDENTIFICATION</scope>
</reference>
<reference evidence="7" key="1">
    <citation type="submission" date="2020-06" db="EMBL/GenBank/DDBJ databases">
        <authorList>
            <consortium name="Wellcome Sanger Institute Data Sharing"/>
        </authorList>
    </citation>
    <scope>NUCLEOTIDE SEQUENCE [LARGE SCALE GENOMIC DNA]</scope>
</reference>
<feature type="transmembrane region" description="Helical" evidence="6">
    <location>
        <begin position="58"/>
        <end position="77"/>
    </location>
</feature>
<dbReference type="GeneID" id="114472784"/>
<feature type="transmembrane region" description="Helical" evidence="6">
    <location>
        <begin position="399"/>
        <end position="419"/>
    </location>
</feature>
<evidence type="ECO:0008006" key="9">
    <source>
        <dbReference type="Google" id="ProtNLM"/>
    </source>
</evidence>
<evidence type="ECO:0000313" key="7">
    <source>
        <dbReference type="Ensembl" id="ENSGWIP00000042461.1"/>
    </source>
</evidence>
<dbReference type="SUPFAM" id="SSF103473">
    <property type="entry name" value="MFS general substrate transporter"/>
    <property type="match status" value="1"/>
</dbReference>
<keyword evidence="4 6" id="KW-0472">Membrane</keyword>
<gene>
    <name evidence="7" type="primary">slc46a2</name>
</gene>
<feature type="transmembrane region" description="Helical" evidence="6">
    <location>
        <begin position="154"/>
        <end position="175"/>
    </location>
</feature>
<dbReference type="Gene3D" id="1.20.1250.20">
    <property type="entry name" value="MFS general substrate transporter like domains"/>
    <property type="match status" value="1"/>
</dbReference>
<dbReference type="Pfam" id="PF07690">
    <property type="entry name" value="MFS_1"/>
    <property type="match status" value="1"/>
</dbReference>
<feature type="transmembrane region" description="Helical" evidence="6">
    <location>
        <begin position="89"/>
        <end position="113"/>
    </location>
</feature>
<dbReference type="Ensembl" id="ENSGWIT00000046075.1">
    <property type="protein sequence ID" value="ENSGWIP00000042461.1"/>
    <property type="gene ID" value="ENSGWIG00000021300.1"/>
</dbReference>
<feature type="transmembrane region" description="Helical" evidence="6">
    <location>
        <begin position="363"/>
        <end position="387"/>
    </location>
</feature>
<evidence type="ECO:0000256" key="1">
    <source>
        <dbReference type="ARBA" id="ARBA00004141"/>
    </source>
</evidence>
<feature type="transmembrane region" description="Helical" evidence="6">
    <location>
        <begin position="187"/>
        <end position="209"/>
    </location>
</feature>
<feature type="transmembrane region" description="Helical" evidence="6">
    <location>
        <begin position="281"/>
        <end position="301"/>
    </location>
</feature>
<dbReference type="AlphaFoldDB" id="A0A8C5HAJ9"/>
<proteinExistence type="inferred from homology"/>
<comment type="similarity">
    <text evidence="5">Belongs to the major facilitator superfamily. SLC46A family.</text>
</comment>
<keyword evidence="8" id="KW-1185">Reference proteome</keyword>
<feature type="transmembrane region" description="Helical" evidence="6">
    <location>
        <begin position="243"/>
        <end position="269"/>
    </location>
</feature>
<evidence type="ECO:0000256" key="3">
    <source>
        <dbReference type="ARBA" id="ARBA00022989"/>
    </source>
</evidence>
<dbReference type="PANTHER" id="PTHR23507">
    <property type="entry name" value="ZGC:174356"/>
    <property type="match status" value="1"/>
</dbReference>
<reference evidence="7" key="3">
    <citation type="submission" date="2025-09" db="UniProtKB">
        <authorList>
            <consortium name="Ensembl"/>
        </authorList>
    </citation>
    <scope>IDENTIFICATION</scope>
</reference>
<feature type="transmembrane region" description="Helical" evidence="6">
    <location>
        <begin position="332"/>
        <end position="351"/>
    </location>
</feature>
<dbReference type="GO" id="GO:0022857">
    <property type="term" value="F:transmembrane transporter activity"/>
    <property type="evidence" value="ECO:0007669"/>
    <property type="project" value="InterPro"/>
</dbReference>
<dbReference type="CTD" id="57864"/>
<feature type="transmembrane region" description="Helical" evidence="6">
    <location>
        <begin position="308"/>
        <end position="326"/>
    </location>
</feature>
<evidence type="ECO:0000256" key="4">
    <source>
        <dbReference type="ARBA" id="ARBA00023136"/>
    </source>
</evidence>
<sequence>MANLAVLRQVEPAVMLQQLSSTMYDTALQLVVRDWTANTSYAGLSPEDSHQKAMTDFFMTYNLIIKLGPVLPALLLARLGDRGWRKVPIVVPLCGYLLLRLSLLLVLFCGLPLPVMFGAAAVFGLSGGFCSYWAGVMTATSLRSTAEERSKTMMIVELLYGMMGLLGSLASGHLFLLSTPSLTHGTILLISSVLSHLLCLLHSIFLLQVKEVSVSEENRPLLSPPSSHTTDAAAEAPVKVVNVLLLFTAAFLYDFAVGGAVEVLGSFVLKEPLSWSATQVGYGNAAGFTIYITSFLGVIVFRRYISDISIVLIGMLSFAFGIYFTTFVTRTWMFYLARSLTLFALIPVPTIRSLLSQQVPSSLYSMTLTILQITFIIAALIYIPVFTKIYQSVLDWCPGFVFTLSSVVTVLGTVPVSILSNRLPARQRNQRLTGT</sequence>
<dbReference type="Proteomes" id="UP000694680">
    <property type="component" value="Chromosome 12"/>
</dbReference>
<dbReference type="InterPro" id="IPR011701">
    <property type="entry name" value="MFS"/>
</dbReference>
<dbReference type="InterPro" id="IPR036259">
    <property type="entry name" value="MFS_trans_sf"/>
</dbReference>
<dbReference type="GO" id="GO:0016020">
    <property type="term" value="C:membrane"/>
    <property type="evidence" value="ECO:0007669"/>
    <property type="project" value="UniProtKB-SubCell"/>
</dbReference>
<feature type="transmembrane region" description="Helical" evidence="6">
    <location>
        <begin position="119"/>
        <end position="142"/>
    </location>
</feature>
<dbReference type="OrthoDB" id="430300at2759"/>
<evidence type="ECO:0000256" key="2">
    <source>
        <dbReference type="ARBA" id="ARBA00022692"/>
    </source>
</evidence>
<dbReference type="RefSeq" id="XP_028317826.1">
    <property type="nucleotide sequence ID" value="XM_028462025.1"/>
</dbReference>
<evidence type="ECO:0000313" key="8">
    <source>
        <dbReference type="Proteomes" id="UP000694680"/>
    </source>
</evidence>
<keyword evidence="3 6" id="KW-1133">Transmembrane helix</keyword>
<evidence type="ECO:0000256" key="5">
    <source>
        <dbReference type="ARBA" id="ARBA00038227"/>
    </source>
</evidence>